<dbReference type="InterPro" id="IPR010998">
    <property type="entry name" value="Integrase_recombinase_N"/>
</dbReference>
<comment type="caution">
    <text evidence="2">The sequence shown here is derived from an EMBL/GenBank/DDBJ whole genome shotgun (WGS) entry which is preliminary data.</text>
</comment>
<dbReference type="SUPFAM" id="SSF47823">
    <property type="entry name" value="lambda integrase-like, N-terminal domain"/>
    <property type="match status" value="1"/>
</dbReference>
<dbReference type="EMBL" id="JAXOJX010000004">
    <property type="protein sequence ID" value="MDZ5455835.1"/>
    <property type="molecule type" value="Genomic_DNA"/>
</dbReference>
<organism evidence="2 3">
    <name type="scientific">Azohydromonas lata</name>
    <dbReference type="NCBI Taxonomy" id="45677"/>
    <lineage>
        <taxon>Bacteria</taxon>
        <taxon>Pseudomonadati</taxon>
        <taxon>Pseudomonadota</taxon>
        <taxon>Betaproteobacteria</taxon>
        <taxon>Burkholderiales</taxon>
        <taxon>Sphaerotilaceae</taxon>
        <taxon>Azohydromonas</taxon>
    </lineage>
</organism>
<reference evidence="2 3" key="1">
    <citation type="submission" date="2023-11" db="EMBL/GenBank/DDBJ databases">
        <title>Draft genome of Azohydromonas lata strain H1 (DSM1123), a polyhydroxyalkanoate producer.</title>
        <authorList>
            <person name="Traversa D."/>
            <person name="D'Addabbo P."/>
            <person name="Pazzani C."/>
            <person name="Manzari C."/>
            <person name="Chiara M."/>
            <person name="Scrascia M."/>
        </authorList>
    </citation>
    <scope>NUCLEOTIDE SEQUENCE [LARGE SCALE GENOMIC DNA]</scope>
    <source>
        <strain evidence="2 3">H1</strain>
    </source>
</reference>
<keyword evidence="1" id="KW-0238">DNA-binding</keyword>
<protein>
    <recommendedName>
        <fullName evidence="4">Integrase</fullName>
    </recommendedName>
</protein>
<evidence type="ECO:0008006" key="4">
    <source>
        <dbReference type="Google" id="ProtNLM"/>
    </source>
</evidence>
<proteinExistence type="predicted"/>
<keyword evidence="3" id="KW-1185">Reference proteome</keyword>
<evidence type="ECO:0000256" key="1">
    <source>
        <dbReference type="ARBA" id="ARBA00023125"/>
    </source>
</evidence>
<dbReference type="Gene3D" id="1.10.150.130">
    <property type="match status" value="1"/>
</dbReference>
<dbReference type="Proteomes" id="UP001293718">
    <property type="component" value="Unassembled WGS sequence"/>
</dbReference>
<accession>A0ABU5IAZ7</accession>
<sequence>MTDTDTTALTAHDAGGRGTAAFPATPEVVTAFLAAQADAGVKVATIGRRAAAIPFRYASAQVESPSRSMLVAAALKGIRRELSVVPARKTPATALRLVEMVHLCPATLQCRRDRALLLLGFAGAFRRSELVTLNI</sequence>
<dbReference type="RefSeq" id="WP_322464524.1">
    <property type="nucleotide sequence ID" value="NZ_JAXOJX010000004.1"/>
</dbReference>
<evidence type="ECO:0000313" key="3">
    <source>
        <dbReference type="Proteomes" id="UP001293718"/>
    </source>
</evidence>
<name>A0ABU5IAZ7_9BURK</name>
<dbReference type="Gene3D" id="1.10.443.10">
    <property type="entry name" value="Intergrase catalytic core"/>
    <property type="match status" value="1"/>
</dbReference>
<gene>
    <name evidence="2" type="ORF">SM757_04555</name>
</gene>
<evidence type="ECO:0000313" key="2">
    <source>
        <dbReference type="EMBL" id="MDZ5455835.1"/>
    </source>
</evidence>
<dbReference type="InterPro" id="IPR013762">
    <property type="entry name" value="Integrase-like_cat_sf"/>
</dbReference>